<accession>F9Q1S4</accession>
<organism evidence="5 6">
    <name type="scientific">Streptococcus oralis SK313</name>
    <dbReference type="NCBI Taxonomy" id="1035190"/>
    <lineage>
        <taxon>Bacteria</taxon>
        <taxon>Bacillati</taxon>
        <taxon>Bacillota</taxon>
        <taxon>Bacilli</taxon>
        <taxon>Lactobacillales</taxon>
        <taxon>Streptococcaceae</taxon>
        <taxon>Streptococcus</taxon>
    </lineage>
</organism>
<dbReference type="AlphaFoldDB" id="F9Q1S4"/>
<dbReference type="PANTHER" id="PTHR23355">
    <property type="entry name" value="RIBONUCLEASE"/>
    <property type="match status" value="1"/>
</dbReference>
<dbReference type="InterPro" id="IPR013223">
    <property type="entry name" value="RNase_B_OB_dom"/>
</dbReference>
<dbReference type="Pfam" id="PF17876">
    <property type="entry name" value="CSD2"/>
    <property type="match status" value="1"/>
</dbReference>
<dbReference type="SMART" id="SM00955">
    <property type="entry name" value="RNB"/>
    <property type="match status" value="1"/>
</dbReference>
<keyword evidence="2" id="KW-0378">Hydrolase</keyword>
<evidence type="ECO:0000313" key="6">
    <source>
        <dbReference type="Proteomes" id="UP000005621"/>
    </source>
</evidence>
<dbReference type="GO" id="GO:0004527">
    <property type="term" value="F:exonuclease activity"/>
    <property type="evidence" value="ECO:0007669"/>
    <property type="project" value="UniProtKB-KW"/>
</dbReference>
<evidence type="ECO:0000259" key="4">
    <source>
        <dbReference type="SMART" id="SM00955"/>
    </source>
</evidence>
<dbReference type="GO" id="GO:0005829">
    <property type="term" value="C:cytosol"/>
    <property type="evidence" value="ECO:0007669"/>
    <property type="project" value="TreeGrafter"/>
</dbReference>
<dbReference type="EMBL" id="AFUU01000003">
    <property type="protein sequence ID" value="EGV01494.1"/>
    <property type="molecule type" value="Genomic_DNA"/>
</dbReference>
<evidence type="ECO:0000256" key="1">
    <source>
        <dbReference type="ARBA" id="ARBA00022722"/>
    </source>
</evidence>
<dbReference type="InterPro" id="IPR001900">
    <property type="entry name" value="RNase_II/R"/>
</dbReference>
<dbReference type="SUPFAM" id="SSF50249">
    <property type="entry name" value="Nucleic acid-binding proteins"/>
    <property type="match status" value="2"/>
</dbReference>
<sequence length="447" mass="50055">MKDKIKDYLQEKGRVTVNDLAQALGKDRSKDFRELIKTLSLMERKHQIRFEDDGSLCLDQKKKHEITLKGIFHAHKNGFGFVSIEGEEDDLFVGKNDVNYAIDGDTVEVVIKKVADRNKGTAAEAKIIDILEHSLTTVVGQIVLDQEKPKYAGYIRSKNQKISQPIYVKKPAIKLEGTEVLKVFIDKYPSKKHDFFVASVLDVVGHSTDAGIDVLEVLESMDIVSEFPEAVLKEAESVPEAPSQKDMEGRLDLRDEIAFTIDGADAKDLDDAVHIKALKNGNIELGVHIADVSYYVTEGSALDKEALNRATSVYVTDRVVPMLPERLSNGICSLNPQVDRLTQSAIMEIDKHGRVVNYTITQTVIKTSFRMTYSAVNDILAGDEEKRREFKKIVPSIELMAKLHETLESMREKRGALNFDTSEAKILVDKKVSLWISFFVSVVLLSG</sequence>
<dbReference type="Gene3D" id="2.40.50.140">
    <property type="entry name" value="Nucleic acid-binding proteins"/>
    <property type="match status" value="1"/>
</dbReference>
<evidence type="ECO:0000256" key="2">
    <source>
        <dbReference type="ARBA" id="ARBA00022801"/>
    </source>
</evidence>
<dbReference type="Pfam" id="PF00773">
    <property type="entry name" value="RNB"/>
    <property type="match status" value="1"/>
</dbReference>
<feature type="domain" description="RNB" evidence="4">
    <location>
        <begin position="250"/>
        <end position="447"/>
    </location>
</feature>
<proteinExistence type="predicted"/>
<dbReference type="GO" id="GO:0006402">
    <property type="term" value="P:mRNA catabolic process"/>
    <property type="evidence" value="ECO:0007669"/>
    <property type="project" value="TreeGrafter"/>
</dbReference>
<dbReference type="Pfam" id="PF08206">
    <property type="entry name" value="OB_RNB"/>
    <property type="match status" value="1"/>
</dbReference>
<dbReference type="GO" id="GO:0003723">
    <property type="term" value="F:RNA binding"/>
    <property type="evidence" value="ECO:0007669"/>
    <property type="project" value="InterPro"/>
</dbReference>
<keyword evidence="3" id="KW-0269">Exonuclease</keyword>
<keyword evidence="1" id="KW-0540">Nuclease</keyword>
<evidence type="ECO:0000256" key="3">
    <source>
        <dbReference type="ARBA" id="ARBA00022839"/>
    </source>
</evidence>
<dbReference type="Proteomes" id="UP000005621">
    <property type="component" value="Unassembled WGS sequence"/>
</dbReference>
<gene>
    <name evidence="5" type="ORF">HMPREF9950_0996</name>
</gene>
<comment type="caution">
    <text evidence="5">The sequence shown here is derived from an EMBL/GenBank/DDBJ whole genome shotgun (WGS) entry which is preliminary data.</text>
</comment>
<dbReference type="FunFam" id="2.40.50.140:FF:000363">
    <property type="entry name" value="Ribonuclease R"/>
    <property type="match status" value="1"/>
</dbReference>
<dbReference type="InterPro" id="IPR040476">
    <property type="entry name" value="CSD2"/>
</dbReference>
<evidence type="ECO:0000313" key="5">
    <source>
        <dbReference type="EMBL" id="EGV01494.1"/>
    </source>
</evidence>
<dbReference type="GO" id="GO:0004540">
    <property type="term" value="F:RNA nuclease activity"/>
    <property type="evidence" value="ECO:0007669"/>
    <property type="project" value="InterPro"/>
</dbReference>
<name>F9Q1S4_STROR</name>
<reference evidence="5 6" key="1">
    <citation type="submission" date="2011-07" db="EMBL/GenBank/DDBJ databases">
        <authorList>
            <person name="Harkins D.M."/>
            <person name="Madupu R."/>
            <person name="Durkin A.S."/>
            <person name="Torralba M."/>
            <person name="Methe B."/>
            <person name="Sutton G.G."/>
            <person name="Nelson K.E."/>
        </authorList>
    </citation>
    <scope>NUCLEOTIDE SEQUENCE [LARGE SCALE GENOMIC DNA]</scope>
    <source>
        <strain evidence="5 6">SK313</strain>
    </source>
</reference>
<dbReference type="InterPro" id="IPR050180">
    <property type="entry name" value="RNR_Ribonuclease"/>
</dbReference>
<dbReference type="InterPro" id="IPR012340">
    <property type="entry name" value="NA-bd_OB-fold"/>
</dbReference>
<dbReference type="PATRIC" id="fig|1035190.4.peg.541"/>
<protein>
    <submittedName>
        <fullName evidence="5">Ribonuclease B, OB domain protein</fullName>
    </submittedName>
</protein>
<dbReference type="PANTHER" id="PTHR23355:SF9">
    <property type="entry name" value="DIS3-LIKE EXONUCLEASE 2"/>
    <property type="match status" value="1"/>
</dbReference>